<evidence type="ECO:0000313" key="1">
    <source>
        <dbReference type="EMBL" id="ALX05346.1"/>
    </source>
</evidence>
<dbReference type="OrthoDB" id="9033521at2"/>
<name>A0A0U4DB31_9ACTN</name>
<gene>
    <name evidence="1" type="ORF">AERYTH_11860</name>
</gene>
<dbReference type="EMBL" id="CP011502">
    <property type="protein sequence ID" value="ALX05346.1"/>
    <property type="molecule type" value="Genomic_DNA"/>
</dbReference>
<dbReference type="RefSeq" id="WP_067858902.1">
    <property type="nucleotide sequence ID" value="NZ_CP011502.1"/>
</dbReference>
<organism evidence="1 2">
    <name type="scientific">Aeromicrobium erythreum</name>
    <dbReference type="NCBI Taxonomy" id="2041"/>
    <lineage>
        <taxon>Bacteria</taxon>
        <taxon>Bacillati</taxon>
        <taxon>Actinomycetota</taxon>
        <taxon>Actinomycetes</taxon>
        <taxon>Propionibacteriales</taxon>
        <taxon>Nocardioidaceae</taxon>
        <taxon>Aeromicrobium</taxon>
    </lineage>
</organism>
<dbReference type="STRING" id="2041.AERYTH_11860"/>
<accession>A0A0U4DB31</accession>
<dbReference type="PATRIC" id="fig|2041.4.peg.2474"/>
<dbReference type="AlphaFoldDB" id="A0A0U4DB31"/>
<evidence type="ECO:0000313" key="2">
    <source>
        <dbReference type="Proteomes" id="UP000067689"/>
    </source>
</evidence>
<dbReference type="KEGG" id="aer:AERYTH_11860"/>
<proteinExistence type="predicted"/>
<dbReference type="Proteomes" id="UP000067689">
    <property type="component" value="Chromosome"/>
</dbReference>
<sequence>MVIGTGRFATQLVRRLTTVVDVPLHVVQCGRGHRTSQEEVHADDLVQHTYARTPTLSGPRGREDLQALLERWGPSVVVVATSHYSPYAGGVGGVPFGSSLAQQLPVALTVAEVAHTRSRPPLLLNACYPELVNTVCSMLELPFHAGLGNAQTLNWSERADEATRVLGHHAHLGSGDVAAPLVAATDLRTVHEPSRSELDRIARRRALPREQRNAFGATAAGDLVATLAASGTCTDLLPGVGTFGGAVPVSLSLGSGAAASAEADVLLRPEDATLARARHRAASASEGWTFDEGRLELSAQAAEGMGAWAPSSTILDAAGLRAWATRTIASLHGTLAQGAHP</sequence>
<reference evidence="1 2" key="1">
    <citation type="journal article" date="1991" name="Int. J. Syst. Bacteriol.">
        <title>Description of the erythromycin-producing bacterium Arthrobacter sp. strain NRRL B-3381 as Aeromicrobium erythreum gen. nov., sp. nov.</title>
        <authorList>
            <person name="Miller E.S."/>
            <person name="Woese C.R."/>
            <person name="Brenner S."/>
        </authorList>
    </citation>
    <scope>NUCLEOTIDE SEQUENCE [LARGE SCALE GENOMIC DNA]</scope>
    <source>
        <strain evidence="1 2">AR18</strain>
    </source>
</reference>
<keyword evidence="2" id="KW-1185">Reference proteome</keyword>
<protein>
    <submittedName>
        <fullName evidence="1">Uncharacterized protein</fullName>
    </submittedName>
</protein>